<reference evidence="1 2" key="1">
    <citation type="submission" date="2014-04" db="EMBL/GenBank/DDBJ databases">
        <authorList>
            <consortium name="DOE Joint Genome Institute"/>
            <person name="Kuo A."/>
            <person name="Kohler A."/>
            <person name="Costa M.D."/>
            <person name="Nagy L.G."/>
            <person name="Floudas D."/>
            <person name="Copeland A."/>
            <person name="Barry K.W."/>
            <person name="Cichocki N."/>
            <person name="Veneault-Fourrey C."/>
            <person name="LaButti K."/>
            <person name="Lindquist E.A."/>
            <person name="Lipzen A."/>
            <person name="Lundell T."/>
            <person name="Morin E."/>
            <person name="Murat C."/>
            <person name="Sun H."/>
            <person name="Tunlid A."/>
            <person name="Henrissat B."/>
            <person name="Grigoriev I.V."/>
            <person name="Hibbett D.S."/>
            <person name="Martin F."/>
            <person name="Nordberg H.P."/>
            <person name="Cantor M.N."/>
            <person name="Hua S.X."/>
        </authorList>
    </citation>
    <scope>NUCLEOTIDE SEQUENCE [LARGE SCALE GENOMIC DNA]</scope>
    <source>
        <strain evidence="1 2">Marx 270</strain>
    </source>
</reference>
<name>A0A0C3P3P7_PISTI</name>
<dbReference type="STRING" id="870435.A0A0C3P3P7"/>
<sequence length="132" mass="15015">HFGPAILFSTKYFKSFNHVFHLESIYSNQQVPSHDTCQVFAEQDSVKHIVSGGFWLDKKTGAVQKASKDISTYMASHPHQCLLMGIPAVVQKDVGKFPCILYHFHRLNMALRQVLAIYQHNKARMCSKSSHP</sequence>
<dbReference type="Proteomes" id="UP000054217">
    <property type="component" value="Unassembled WGS sequence"/>
</dbReference>
<dbReference type="EMBL" id="KN831959">
    <property type="protein sequence ID" value="KIO07665.1"/>
    <property type="molecule type" value="Genomic_DNA"/>
</dbReference>
<accession>A0A0C3P3P7</accession>
<dbReference type="AlphaFoldDB" id="A0A0C3P3P7"/>
<dbReference type="InParanoid" id="A0A0C3P3P7"/>
<reference evidence="2" key="2">
    <citation type="submission" date="2015-01" db="EMBL/GenBank/DDBJ databases">
        <title>Evolutionary Origins and Diversification of the Mycorrhizal Mutualists.</title>
        <authorList>
            <consortium name="DOE Joint Genome Institute"/>
            <consortium name="Mycorrhizal Genomics Consortium"/>
            <person name="Kohler A."/>
            <person name="Kuo A."/>
            <person name="Nagy L.G."/>
            <person name="Floudas D."/>
            <person name="Copeland A."/>
            <person name="Barry K.W."/>
            <person name="Cichocki N."/>
            <person name="Veneault-Fourrey C."/>
            <person name="LaButti K."/>
            <person name="Lindquist E.A."/>
            <person name="Lipzen A."/>
            <person name="Lundell T."/>
            <person name="Morin E."/>
            <person name="Murat C."/>
            <person name="Riley R."/>
            <person name="Ohm R."/>
            <person name="Sun H."/>
            <person name="Tunlid A."/>
            <person name="Henrissat B."/>
            <person name="Grigoriev I.V."/>
            <person name="Hibbett D.S."/>
            <person name="Martin F."/>
        </authorList>
    </citation>
    <scope>NUCLEOTIDE SEQUENCE [LARGE SCALE GENOMIC DNA]</scope>
    <source>
        <strain evidence="2">Marx 270</strain>
    </source>
</reference>
<proteinExistence type="predicted"/>
<evidence type="ECO:0000313" key="1">
    <source>
        <dbReference type="EMBL" id="KIO07665.1"/>
    </source>
</evidence>
<gene>
    <name evidence="1" type="ORF">M404DRAFT_135906</name>
</gene>
<dbReference type="OrthoDB" id="2506088at2759"/>
<evidence type="ECO:0000313" key="2">
    <source>
        <dbReference type="Proteomes" id="UP000054217"/>
    </source>
</evidence>
<keyword evidence="2" id="KW-1185">Reference proteome</keyword>
<organism evidence="1 2">
    <name type="scientific">Pisolithus tinctorius Marx 270</name>
    <dbReference type="NCBI Taxonomy" id="870435"/>
    <lineage>
        <taxon>Eukaryota</taxon>
        <taxon>Fungi</taxon>
        <taxon>Dikarya</taxon>
        <taxon>Basidiomycota</taxon>
        <taxon>Agaricomycotina</taxon>
        <taxon>Agaricomycetes</taxon>
        <taxon>Agaricomycetidae</taxon>
        <taxon>Boletales</taxon>
        <taxon>Sclerodermatineae</taxon>
        <taxon>Pisolithaceae</taxon>
        <taxon>Pisolithus</taxon>
    </lineage>
</organism>
<feature type="non-terminal residue" evidence="1">
    <location>
        <position position="1"/>
    </location>
</feature>
<protein>
    <submittedName>
        <fullName evidence="1">Uncharacterized protein</fullName>
    </submittedName>
</protein>
<dbReference type="HOGENOM" id="CLU_1922129_0_0_1"/>